<dbReference type="PROSITE" id="PS00018">
    <property type="entry name" value="EF_HAND_1"/>
    <property type="match status" value="1"/>
</dbReference>
<dbReference type="EMBL" id="JBHSDC010000015">
    <property type="protein sequence ID" value="MFC4232000.1"/>
    <property type="molecule type" value="Genomic_DNA"/>
</dbReference>
<dbReference type="RefSeq" id="WP_379013678.1">
    <property type="nucleotide sequence ID" value="NZ_JBHSDC010000015.1"/>
</dbReference>
<dbReference type="GO" id="GO:0032259">
    <property type="term" value="P:methylation"/>
    <property type="evidence" value="ECO:0007669"/>
    <property type="project" value="UniProtKB-KW"/>
</dbReference>
<dbReference type="InterPro" id="IPR029063">
    <property type="entry name" value="SAM-dependent_MTases_sf"/>
</dbReference>
<name>A0ABV8PYV8_9BACT</name>
<keyword evidence="3" id="KW-0949">S-adenosyl-L-methionine</keyword>
<evidence type="ECO:0000256" key="3">
    <source>
        <dbReference type="ARBA" id="ARBA00022691"/>
    </source>
</evidence>
<dbReference type="PROSITE" id="PS51682">
    <property type="entry name" value="SAM_OMT_I"/>
    <property type="match status" value="1"/>
</dbReference>
<dbReference type="EC" id="2.1.1.-" evidence="4"/>
<dbReference type="GO" id="GO:0008168">
    <property type="term" value="F:methyltransferase activity"/>
    <property type="evidence" value="ECO:0007669"/>
    <property type="project" value="UniProtKB-KW"/>
</dbReference>
<evidence type="ECO:0000313" key="4">
    <source>
        <dbReference type="EMBL" id="MFC4232000.1"/>
    </source>
</evidence>
<dbReference type="InterPro" id="IPR002935">
    <property type="entry name" value="SAM_O-MeTrfase"/>
</dbReference>
<dbReference type="PANTHER" id="PTHR10509">
    <property type="entry name" value="O-METHYLTRANSFERASE-RELATED"/>
    <property type="match status" value="1"/>
</dbReference>
<keyword evidence="2 4" id="KW-0808">Transferase</keyword>
<keyword evidence="5" id="KW-1185">Reference proteome</keyword>
<dbReference type="Pfam" id="PF01596">
    <property type="entry name" value="Methyltransf_3"/>
    <property type="match status" value="1"/>
</dbReference>
<evidence type="ECO:0000256" key="1">
    <source>
        <dbReference type="ARBA" id="ARBA00022603"/>
    </source>
</evidence>
<dbReference type="InterPro" id="IPR018247">
    <property type="entry name" value="EF_Hand_1_Ca_BS"/>
</dbReference>
<dbReference type="PANTHER" id="PTHR10509:SF14">
    <property type="entry name" value="CAFFEOYL-COA O-METHYLTRANSFERASE 3-RELATED"/>
    <property type="match status" value="1"/>
</dbReference>
<protein>
    <submittedName>
        <fullName evidence="4">O-methyltransferase</fullName>
        <ecNumber evidence="4">2.1.1.-</ecNumber>
    </submittedName>
</protein>
<comment type="caution">
    <text evidence="4">The sequence shown here is derived from an EMBL/GenBank/DDBJ whole genome shotgun (WGS) entry which is preliminary data.</text>
</comment>
<evidence type="ECO:0000313" key="5">
    <source>
        <dbReference type="Proteomes" id="UP001595906"/>
    </source>
</evidence>
<keyword evidence="1 4" id="KW-0489">Methyltransferase</keyword>
<organism evidence="4 5">
    <name type="scientific">Parasediminibacterium paludis</name>
    <dbReference type="NCBI Taxonomy" id="908966"/>
    <lineage>
        <taxon>Bacteria</taxon>
        <taxon>Pseudomonadati</taxon>
        <taxon>Bacteroidota</taxon>
        <taxon>Chitinophagia</taxon>
        <taxon>Chitinophagales</taxon>
        <taxon>Chitinophagaceae</taxon>
        <taxon>Parasediminibacterium</taxon>
    </lineage>
</organism>
<sequence>MAQIVIPEIIEQYADAMTSDETDLLAQINADTVATHQLHHMLSGKVQGKLLTFISSLMQPKYVLEIGTFTGYSALCLAMGMPDDGELHTIELREADAETAKLNFSKFNAHKKIHLHLGKALDIIPSLPYKWDLVFIDADKTGYIDYYEMVFPLLNDNGLIIADNVLFHGQVVEEPLKSKSAKAIAAFNEHVAADKRVEQVMLTVRDGLLLIKKVLQ</sequence>
<accession>A0ABV8PYV8</accession>
<proteinExistence type="predicted"/>
<reference evidence="5" key="1">
    <citation type="journal article" date="2019" name="Int. J. Syst. Evol. Microbiol.">
        <title>The Global Catalogue of Microorganisms (GCM) 10K type strain sequencing project: providing services to taxonomists for standard genome sequencing and annotation.</title>
        <authorList>
            <consortium name="The Broad Institute Genomics Platform"/>
            <consortium name="The Broad Institute Genome Sequencing Center for Infectious Disease"/>
            <person name="Wu L."/>
            <person name="Ma J."/>
        </authorList>
    </citation>
    <scope>NUCLEOTIDE SEQUENCE [LARGE SCALE GENOMIC DNA]</scope>
    <source>
        <strain evidence="5">CECT 8010</strain>
    </source>
</reference>
<dbReference type="SUPFAM" id="SSF53335">
    <property type="entry name" value="S-adenosyl-L-methionine-dependent methyltransferases"/>
    <property type="match status" value="1"/>
</dbReference>
<evidence type="ECO:0000256" key="2">
    <source>
        <dbReference type="ARBA" id="ARBA00022679"/>
    </source>
</evidence>
<dbReference type="InterPro" id="IPR050362">
    <property type="entry name" value="Cation-dep_OMT"/>
</dbReference>
<dbReference type="Gene3D" id="3.40.50.150">
    <property type="entry name" value="Vaccinia Virus protein VP39"/>
    <property type="match status" value="1"/>
</dbReference>
<dbReference type="Proteomes" id="UP001595906">
    <property type="component" value="Unassembled WGS sequence"/>
</dbReference>
<gene>
    <name evidence="4" type="ORF">ACFOW1_08865</name>
</gene>